<dbReference type="EMBL" id="LR215974">
    <property type="protein sequence ID" value="VFB02314.1"/>
    <property type="molecule type" value="Genomic_DNA"/>
</dbReference>
<name>A0A4V6ID68_9FLAO</name>
<dbReference type="RefSeq" id="WP_130913180.1">
    <property type="nucleotide sequence ID" value="NZ_LR215974.1"/>
</dbReference>
<proteinExistence type="predicted"/>
<sequence>MEQINIKVAFCLQCGGYHSSAPADFSQVNDPEVTDHFFYHGEPWFTLNKETFEKALLLEDTVVKTLSLSNHKMNDKKYCKCMRSAKPVNKIQVYSFPVSDEILMNKSQVSDNELYFTEVYRLCYNFH</sequence>
<dbReference type="KEGG" id="ctai:NCTC12078_00289"/>
<reference evidence="1 2" key="1">
    <citation type="submission" date="2019-02" db="EMBL/GenBank/DDBJ databases">
        <authorList>
            <consortium name="Pathogen Informatics"/>
        </authorList>
    </citation>
    <scope>NUCLEOTIDE SEQUENCE [LARGE SCALE GENOMIC DNA]</scope>
    <source>
        <strain evidence="1 2">3012STDY6944375</strain>
    </source>
</reference>
<evidence type="ECO:0000313" key="2">
    <source>
        <dbReference type="Proteomes" id="UP000290013"/>
    </source>
</evidence>
<gene>
    <name evidence="1" type="ORF">NCTC12078_00289</name>
</gene>
<dbReference type="AlphaFoldDB" id="A0A4V6ID68"/>
<evidence type="ECO:0000313" key="1">
    <source>
        <dbReference type="EMBL" id="VFB02314.1"/>
    </source>
</evidence>
<dbReference type="Proteomes" id="UP000290013">
    <property type="component" value="Chromosome"/>
</dbReference>
<accession>A0A4V6ID68</accession>
<protein>
    <submittedName>
        <fullName evidence="1">Uncharacterized protein</fullName>
    </submittedName>
</protein>
<organism evidence="1 2">
    <name type="scientific">Chryseobacterium taihuense</name>
    <dbReference type="NCBI Taxonomy" id="1141221"/>
    <lineage>
        <taxon>Bacteria</taxon>
        <taxon>Pseudomonadati</taxon>
        <taxon>Bacteroidota</taxon>
        <taxon>Flavobacteriia</taxon>
        <taxon>Flavobacteriales</taxon>
        <taxon>Weeksellaceae</taxon>
        <taxon>Chryseobacterium group</taxon>
        <taxon>Chryseobacterium</taxon>
    </lineage>
</organism>